<dbReference type="GeneID" id="98567872"/>
<dbReference type="RefSeq" id="WP_126779020.1">
    <property type="nucleotide sequence ID" value="NZ_NGJU01000007.1"/>
</dbReference>
<dbReference type="GO" id="GO:0016787">
    <property type="term" value="F:hydrolase activity"/>
    <property type="evidence" value="ECO:0007669"/>
    <property type="project" value="UniProtKB-KW"/>
</dbReference>
<dbReference type="OrthoDB" id="9815425at2"/>
<feature type="domain" description="BD-FAE-like" evidence="2">
    <location>
        <begin position="47"/>
        <end position="154"/>
    </location>
</feature>
<sequence length="289" mass="32034">MEIAEMKLMMKNMATSDGIRDADLKEPTDLVKVRNISYGPYGSENLLDIYYPESQGGKLPVIFSIHGGGYFYGDKELYRFYTMALAKEGFVVLNFNYRLAPAATYPAPLEDTNNVMAWLVANQADYPVDLEQLFIVGDSAGGQLAEQYATMQTNPAYGKLFPFPLAPIKIKGLGLNCGVYFIGTKTAINADFPFYFGEELTESISEQFPVESYLTAEFPPTSLTTATDDFLRDLAQPLAEQLVSLGVQATAKVYRDPAGGKLTHVFHINQKLAVSRECNQEQVAFFKSL</sequence>
<evidence type="ECO:0000313" key="4">
    <source>
        <dbReference type="Proteomes" id="UP000287239"/>
    </source>
</evidence>
<dbReference type="Gene3D" id="3.40.50.1820">
    <property type="entry name" value="alpha/beta hydrolase"/>
    <property type="match status" value="1"/>
</dbReference>
<comment type="caution">
    <text evidence="3">The sequence shown here is derived from an EMBL/GenBank/DDBJ whole genome shotgun (WGS) entry which is preliminary data.</text>
</comment>
<dbReference type="EMBL" id="NGJU01000007">
    <property type="protein sequence ID" value="RST96415.1"/>
    <property type="molecule type" value="Genomic_DNA"/>
</dbReference>
<name>A0A429ZRW2_9ENTE</name>
<reference evidence="3 4" key="1">
    <citation type="submission" date="2017-05" db="EMBL/GenBank/DDBJ databases">
        <title>Vagococcus spp. assemblies.</title>
        <authorList>
            <person name="Gulvik C.A."/>
        </authorList>
    </citation>
    <scope>NUCLEOTIDE SEQUENCE [LARGE SCALE GENOMIC DNA]</scope>
    <source>
        <strain evidence="3 4">NCFB 2777</strain>
    </source>
</reference>
<dbReference type="InterPro" id="IPR050300">
    <property type="entry name" value="GDXG_lipolytic_enzyme"/>
</dbReference>
<keyword evidence="1" id="KW-0378">Hydrolase</keyword>
<evidence type="ECO:0000256" key="1">
    <source>
        <dbReference type="ARBA" id="ARBA00022801"/>
    </source>
</evidence>
<dbReference type="AlphaFoldDB" id="A0A429ZRW2"/>
<dbReference type="PANTHER" id="PTHR48081">
    <property type="entry name" value="AB HYDROLASE SUPERFAMILY PROTEIN C4A8.06C"/>
    <property type="match status" value="1"/>
</dbReference>
<gene>
    <name evidence="3" type="ORF">CBF35_05770</name>
</gene>
<proteinExistence type="predicted"/>
<evidence type="ECO:0000313" key="3">
    <source>
        <dbReference type="EMBL" id="RST96415.1"/>
    </source>
</evidence>
<keyword evidence="4" id="KW-1185">Reference proteome</keyword>
<protein>
    <submittedName>
        <fullName evidence="3">Esterase</fullName>
    </submittedName>
</protein>
<dbReference type="InterPro" id="IPR049492">
    <property type="entry name" value="BD-FAE-like_dom"/>
</dbReference>
<dbReference type="SUPFAM" id="SSF53474">
    <property type="entry name" value="alpha/beta-Hydrolases"/>
    <property type="match status" value="1"/>
</dbReference>
<organism evidence="3 4">
    <name type="scientific">Vagococcus salmoninarum</name>
    <dbReference type="NCBI Taxonomy" id="2739"/>
    <lineage>
        <taxon>Bacteria</taxon>
        <taxon>Bacillati</taxon>
        <taxon>Bacillota</taxon>
        <taxon>Bacilli</taxon>
        <taxon>Lactobacillales</taxon>
        <taxon>Enterococcaceae</taxon>
        <taxon>Vagococcus</taxon>
    </lineage>
</organism>
<dbReference type="Pfam" id="PF20434">
    <property type="entry name" value="BD-FAE"/>
    <property type="match status" value="1"/>
</dbReference>
<dbReference type="InterPro" id="IPR029058">
    <property type="entry name" value="AB_hydrolase_fold"/>
</dbReference>
<evidence type="ECO:0000259" key="2">
    <source>
        <dbReference type="Pfam" id="PF20434"/>
    </source>
</evidence>
<dbReference type="Proteomes" id="UP000287239">
    <property type="component" value="Unassembled WGS sequence"/>
</dbReference>
<accession>A0A429ZRW2</accession>